<feature type="transmembrane region" description="Helical" evidence="2">
    <location>
        <begin position="623"/>
        <end position="643"/>
    </location>
</feature>
<protein>
    <recommendedName>
        <fullName evidence="3">Nose resistant-to-fluoxetine protein N-terminal domain-containing protein</fullName>
    </recommendedName>
</protein>
<feature type="transmembrane region" description="Helical" evidence="2">
    <location>
        <begin position="585"/>
        <end position="603"/>
    </location>
</feature>
<evidence type="ECO:0000256" key="2">
    <source>
        <dbReference type="SAM" id="Phobius"/>
    </source>
</evidence>
<keyword evidence="2" id="KW-0812">Transmembrane</keyword>
<comment type="caution">
    <text evidence="4">The sequence shown here is derived from an EMBL/GenBank/DDBJ whole genome shotgun (WGS) entry which is preliminary data.</text>
</comment>
<feature type="transmembrane region" description="Helical" evidence="2">
    <location>
        <begin position="207"/>
        <end position="225"/>
    </location>
</feature>
<evidence type="ECO:0000256" key="1">
    <source>
        <dbReference type="SAM" id="MobiDB-lite"/>
    </source>
</evidence>
<accession>A0A9J6CSV7</accession>
<evidence type="ECO:0000259" key="3">
    <source>
        <dbReference type="SMART" id="SM00703"/>
    </source>
</evidence>
<sequence>MDLNYLKIPHIDESENEFIERLAPKILEYQKPFVLSHNTISQGCRRDSQKFLTSLKKFDLWALKMYDASAKLSSGVLNGNVNRYGDFDQCLDVVADGSDFQGQYCLAYIQPTVTSDLKYLNFLRTLVLSFESYKSDFDDERHVVPKTSQMNFAFCIPSTCSNKELELVLGENLQNFFNNTGLRMDVRVEPEMCQTKTNENYSTGTKLSLLLFGFIIFISIYAAFYDRADRPNKNEWLTSFSLSKNWKDLVSTKASNDIASAHGIRFLHTVMLIISHKCMEIDFNPMPNRNDLASISKSSMTVTVRASYLYTDTFIMLSSMLVTYSFIGRLNRGQKINVWKEIATRYFRVVPPMAALILFGTFILPILGSGPQWPLLITNQSQLCKVTWWRNFFMIHNWFGFENICMTHTHHIGTDFELFLTAPFLVILLHKYPKKTSWGIFIAALLSTVARYYITYARNMTVYVLFGLDISKLYEIASYMYILPFYRFTVYAIGIFLGYLLRKHQNIKLTDFQLTCGWVISTALFIGTIVTTAIMSRYDYTFNAIDGANFAALAPIPWCLFFGWIIYTSHLGYKNFFTQIFEWRIFLITTKLSYGIYLVQFAVFHYNIATVRNTIHFDFVKTIINTNEIFCIILAATVITLFFDSPFGNLKKMIFDTKREPQKPEVIAKKEPNIDVNSNELSDHKKIE</sequence>
<dbReference type="Pfam" id="PF01757">
    <property type="entry name" value="Acyl_transf_3"/>
    <property type="match status" value="1"/>
</dbReference>
<feature type="region of interest" description="Disordered" evidence="1">
    <location>
        <begin position="665"/>
        <end position="688"/>
    </location>
</feature>
<dbReference type="SMART" id="SM00703">
    <property type="entry name" value="NRF"/>
    <property type="match status" value="1"/>
</dbReference>
<name>A0A9J6CSV7_POLVA</name>
<feature type="domain" description="Nose resistant-to-fluoxetine protein N-terminal" evidence="3">
    <location>
        <begin position="41"/>
        <end position="195"/>
    </location>
</feature>
<keyword evidence="2" id="KW-0472">Membrane</keyword>
<gene>
    <name evidence="4" type="ORF">PVAND_013877</name>
</gene>
<dbReference type="AlphaFoldDB" id="A0A9J6CSV7"/>
<keyword evidence="2" id="KW-1133">Transmembrane helix</keyword>
<proteinExistence type="predicted"/>
<dbReference type="EMBL" id="JADBJN010000001">
    <property type="protein sequence ID" value="KAG5684659.1"/>
    <property type="molecule type" value="Genomic_DNA"/>
</dbReference>
<keyword evidence="5" id="KW-1185">Reference proteome</keyword>
<dbReference type="Pfam" id="PF20146">
    <property type="entry name" value="NRF"/>
    <property type="match status" value="1"/>
</dbReference>
<feature type="transmembrane region" description="Helical" evidence="2">
    <location>
        <begin position="512"/>
        <end position="535"/>
    </location>
</feature>
<dbReference type="GO" id="GO:0016747">
    <property type="term" value="F:acyltransferase activity, transferring groups other than amino-acyl groups"/>
    <property type="evidence" value="ECO:0007669"/>
    <property type="project" value="InterPro"/>
</dbReference>
<feature type="transmembrane region" description="Helical" evidence="2">
    <location>
        <begin position="438"/>
        <end position="456"/>
    </location>
</feature>
<feature type="transmembrane region" description="Helical" evidence="2">
    <location>
        <begin position="555"/>
        <end position="573"/>
    </location>
</feature>
<dbReference type="InterPro" id="IPR006621">
    <property type="entry name" value="Nose-resist-to-fluoxetine_N"/>
</dbReference>
<organism evidence="4 5">
    <name type="scientific">Polypedilum vanderplanki</name>
    <name type="common">Sleeping chironomid midge</name>
    <dbReference type="NCBI Taxonomy" id="319348"/>
    <lineage>
        <taxon>Eukaryota</taxon>
        <taxon>Metazoa</taxon>
        <taxon>Ecdysozoa</taxon>
        <taxon>Arthropoda</taxon>
        <taxon>Hexapoda</taxon>
        <taxon>Insecta</taxon>
        <taxon>Pterygota</taxon>
        <taxon>Neoptera</taxon>
        <taxon>Endopterygota</taxon>
        <taxon>Diptera</taxon>
        <taxon>Nematocera</taxon>
        <taxon>Chironomoidea</taxon>
        <taxon>Chironomidae</taxon>
        <taxon>Chironominae</taxon>
        <taxon>Polypedilum</taxon>
        <taxon>Polypedilum</taxon>
    </lineage>
</organism>
<dbReference type="OrthoDB" id="4794873at2759"/>
<feature type="transmembrane region" description="Helical" evidence="2">
    <location>
        <begin position="347"/>
        <end position="367"/>
    </location>
</feature>
<evidence type="ECO:0000313" key="5">
    <source>
        <dbReference type="Proteomes" id="UP001107558"/>
    </source>
</evidence>
<feature type="transmembrane region" description="Helical" evidence="2">
    <location>
        <begin position="476"/>
        <end position="500"/>
    </location>
</feature>
<dbReference type="PANTHER" id="PTHR11161:SF4">
    <property type="entry name" value="DROP DEAD"/>
    <property type="match status" value="1"/>
</dbReference>
<evidence type="ECO:0000313" key="4">
    <source>
        <dbReference type="EMBL" id="KAG5684659.1"/>
    </source>
</evidence>
<dbReference type="Proteomes" id="UP001107558">
    <property type="component" value="Chromosome 1"/>
</dbReference>
<dbReference type="InterPro" id="IPR002656">
    <property type="entry name" value="Acyl_transf_3_dom"/>
</dbReference>
<reference evidence="4" key="1">
    <citation type="submission" date="2021-03" db="EMBL/GenBank/DDBJ databases">
        <title>Chromosome level genome of the anhydrobiotic midge Polypedilum vanderplanki.</title>
        <authorList>
            <person name="Yoshida Y."/>
            <person name="Kikawada T."/>
            <person name="Gusev O."/>
        </authorList>
    </citation>
    <scope>NUCLEOTIDE SEQUENCE</scope>
    <source>
        <strain evidence="4">NIAS01</strain>
        <tissue evidence="4">Whole body or cell culture</tissue>
    </source>
</reference>
<dbReference type="PANTHER" id="PTHR11161">
    <property type="entry name" value="O-ACYLTRANSFERASE"/>
    <property type="match status" value="1"/>
</dbReference>
<dbReference type="InterPro" id="IPR052728">
    <property type="entry name" value="O2_lipid_transport_reg"/>
</dbReference>
<feature type="transmembrane region" description="Helical" evidence="2">
    <location>
        <begin position="307"/>
        <end position="327"/>
    </location>
</feature>